<comment type="caution">
    <text evidence="1">The sequence shown here is derived from an EMBL/GenBank/DDBJ whole genome shotgun (WGS) entry which is preliminary data.</text>
</comment>
<accession>A0A9X4G2G5</accession>
<reference evidence="1" key="1">
    <citation type="submission" date="2022-11" db="EMBL/GenBank/DDBJ databases">
        <authorList>
            <person name="Kamali M."/>
            <person name="Peak L."/>
            <person name="Go Y.Y."/>
            <person name="Balasuriya U.B.R."/>
            <person name="Carossino M."/>
        </authorList>
    </citation>
    <scope>NUCLEOTIDE SEQUENCE</scope>
    <source>
        <strain evidence="1">4524</strain>
    </source>
</reference>
<dbReference type="SUPFAM" id="SSF53474">
    <property type="entry name" value="alpha/beta-Hydrolases"/>
    <property type="match status" value="1"/>
</dbReference>
<dbReference type="InterPro" id="IPR029058">
    <property type="entry name" value="AB_hydrolase_fold"/>
</dbReference>
<dbReference type="RefSeq" id="WP_275217304.1">
    <property type="nucleotide sequence ID" value="NZ_JAPHVQ010000002.1"/>
</dbReference>
<reference evidence="1" key="2">
    <citation type="journal article" date="2023" name="Pathogens">
        <title>Pathological Features and Genomic Characterization of an Actinobacillus equuli subsp. equuli Bearing Unique Virulence-Associated Genes from an Adult Horse with Pleuropneumonia.</title>
        <authorList>
            <person name="Kamali M."/>
            <person name="Carossino M."/>
            <person name="Del Piero F."/>
            <person name="Peak L."/>
            <person name="Mitchell M.S."/>
            <person name="Willette J."/>
            <person name="Baker R."/>
            <person name="Li F."/>
            <person name="Kenez A."/>
            <person name="Balasuriya U.B.R."/>
            <person name="Go Y.Y."/>
        </authorList>
    </citation>
    <scope>NUCLEOTIDE SEQUENCE</scope>
    <source>
        <strain evidence="1">4524</strain>
    </source>
</reference>
<evidence type="ECO:0000313" key="1">
    <source>
        <dbReference type="EMBL" id="MDE8034067.1"/>
    </source>
</evidence>
<dbReference type="Pfam" id="PF26363">
    <property type="entry name" value="Phospholipase-like"/>
    <property type="match status" value="1"/>
</dbReference>
<dbReference type="EMBL" id="JAPHVQ010000002">
    <property type="protein sequence ID" value="MDE8034067.1"/>
    <property type="molecule type" value="Genomic_DNA"/>
</dbReference>
<sequence>MINTFTKHTTSTHIVDNVLAKYAHIYPNISKLMSASRAETTFEPNLELRPSALSASSKPSIPANVIKALEDYAAQHQAESFKNVNSAYKPDTDKDGIIDLHDKNPNMWNVSDRDLRIFSSLSYQDKAKLNTYFNGKYSDSPYAQQIKEVVDNWEVLRTESPGSGLDYVIFGNGKNTDGSYDNVVIAFRGTSEFADLTADLRLTFGDTPMQTAYLDQAAQYIEAYKPKNVYSTGHSLGGYLAEYFVAHTIQSRAGWDEMFERSALFNPAILKYHGLSSQTLKQAADLANKFTKTDMIDDSDKSNIVTKHKTDSYIISGEFVDKFLGRYDGTTSFDFKKGQSSGLHALSSFFEKDDQLKEEFSQGYRMDYHYSNDDRDQDGLTDVMEKRIGSDINNADTDNDGYADGLETHLGSDALASNIIPTLTDNGIQIVDLNANGNSVAYGIHAEQPIALMAESHEVEAVAPMALESELTESSLLAAELEQPLEAETLSLPSEFSVNDDSLEEVSLAANDGEFSYPEAANFSGFATNLEAPQYEAAVI</sequence>
<dbReference type="AlphaFoldDB" id="A0A9X4G2G5"/>
<protein>
    <submittedName>
        <fullName evidence="1">Beta-hexosaminidase</fullName>
    </submittedName>
</protein>
<keyword evidence="2" id="KW-1185">Reference proteome</keyword>
<evidence type="ECO:0000313" key="2">
    <source>
        <dbReference type="Proteomes" id="UP001142444"/>
    </source>
</evidence>
<name>A0A9X4G2G5_ACTEU</name>
<dbReference type="Gene3D" id="3.40.50.1820">
    <property type="entry name" value="alpha/beta hydrolase"/>
    <property type="match status" value="1"/>
</dbReference>
<gene>
    <name evidence="1" type="ORF">OQ257_02640</name>
</gene>
<dbReference type="Proteomes" id="UP001142444">
    <property type="component" value="Unassembled WGS sequence"/>
</dbReference>
<proteinExistence type="predicted"/>
<organism evidence="1 2">
    <name type="scientific">Actinobacillus equuli subsp. equuli</name>
    <dbReference type="NCBI Taxonomy" id="202947"/>
    <lineage>
        <taxon>Bacteria</taxon>
        <taxon>Pseudomonadati</taxon>
        <taxon>Pseudomonadota</taxon>
        <taxon>Gammaproteobacteria</taxon>
        <taxon>Pasteurellales</taxon>
        <taxon>Pasteurellaceae</taxon>
        <taxon>Actinobacillus</taxon>
    </lineage>
</organism>